<accession>A0ABN9YKZ5</accession>
<dbReference type="PANTHER" id="PTHR15020">
    <property type="entry name" value="FLAVIN REDUCTASE-RELATED"/>
    <property type="match status" value="1"/>
</dbReference>
<proteinExistence type="predicted"/>
<dbReference type="EMBL" id="CAUYUJ010022682">
    <property type="protein sequence ID" value="CAK0911986.1"/>
    <property type="molecule type" value="Genomic_DNA"/>
</dbReference>
<evidence type="ECO:0000313" key="3">
    <source>
        <dbReference type="EMBL" id="CAK0911986.1"/>
    </source>
</evidence>
<organism evidence="3 4">
    <name type="scientific">Prorocentrum cordatum</name>
    <dbReference type="NCBI Taxonomy" id="2364126"/>
    <lineage>
        <taxon>Eukaryota</taxon>
        <taxon>Sar</taxon>
        <taxon>Alveolata</taxon>
        <taxon>Dinophyceae</taxon>
        <taxon>Prorocentrales</taxon>
        <taxon>Prorocentraceae</taxon>
        <taxon>Prorocentrum</taxon>
    </lineage>
</organism>
<dbReference type="InterPro" id="IPR036291">
    <property type="entry name" value="NAD(P)-bd_dom_sf"/>
</dbReference>
<evidence type="ECO:0000259" key="2">
    <source>
        <dbReference type="Pfam" id="PF13460"/>
    </source>
</evidence>
<evidence type="ECO:0000313" key="4">
    <source>
        <dbReference type="Proteomes" id="UP001189429"/>
    </source>
</evidence>
<dbReference type="InterPro" id="IPR042188">
    <property type="entry name" value="MmgE/PrpD_sf_2"/>
</dbReference>
<dbReference type="PANTHER" id="PTHR15020:SF11">
    <property type="entry name" value="OS06G0360300 PROTEIN"/>
    <property type="match status" value="1"/>
</dbReference>
<gene>
    <name evidence="3" type="ORF">PCOR1329_LOCUS85692</name>
</gene>
<comment type="caution">
    <text evidence="3">The sequence shown here is derived from an EMBL/GenBank/DDBJ whole genome shotgun (WGS) entry which is preliminary data.</text>
</comment>
<evidence type="ECO:0000256" key="1">
    <source>
        <dbReference type="SAM" id="MobiDB-lite"/>
    </source>
</evidence>
<dbReference type="SUPFAM" id="SSF103378">
    <property type="entry name" value="2-methylcitrate dehydratase PrpD"/>
    <property type="match status" value="1"/>
</dbReference>
<dbReference type="Pfam" id="PF13460">
    <property type="entry name" value="NAD_binding_10"/>
    <property type="match status" value="1"/>
</dbReference>
<dbReference type="SUPFAM" id="SSF51735">
    <property type="entry name" value="NAD(P)-binding Rossmann-fold domains"/>
    <property type="match status" value="1"/>
</dbReference>
<dbReference type="Gene3D" id="3.40.50.720">
    <property type="entry name" value="NAD(P)-binding Rossmann-like Domain"/>
    <property type="match status" value="1"/>
</dbReference>
<dbReference type="Gene3D" id="3.30.1330.120">
    <property type="entry name" value="2-methylcitrate dehydratase PrpD"/>
    <property type="match status" value="1"/>
</dbReference>
<dbReference type="InterPro" id="IPR036148">
    <property type="entry name" value="MmgE/PrpD_sf"/>
</dbReference>
<keyword evidence="4" id="KW-1185">Reference proteome</keyword>
<protein>
    <recommendedName>
        <fullName evidence="2">NAD(P)-binding domain-containing protein</fullName>
    </recommendedName>
</protein>
<feature type="domain" description="NAD(P)-binding" evidence="2">
    <location>
        <begin position="434"/>
        <end position="631"/>
    </location>
</feature>
<reference evidence="3" key="1">
    <citation type="submission" date="2023-10" db="EMBL/GenBank/DDBJ databases">
        <authorList>
            <person name="Chen Y."/>
            <person name="Shah S."/>
            <person name="Dougan E. K."/>
            <person name="Thang M."/>
            <person name="Chan C."/>
        </authorList>
    </citation>
    <scope>NUCLEOTIDE SEQUENCE [LARGE SCALE GENOMIC DNA]</scope>
</reference>
<dbReference type="InterPro" id="IPR016040">
    <property type="entry name" value="NAD(P)-bd_dom"/>
</dbReference>
<name>A0ABN9YKZ5_9DINO</name>
<feature type="region of interest" description="Disordered" evidence="1">
    <location>
        <begin position="322"/>
        <end position="347"/>
    </location>
</feature>
<dbReference type="Proteomes" id="UP001189429">
    <property type="component" value="Unassembled WGS sequence"/>
</dbReference>
<feature type="compositionally biased region" description="Low complexity" evidence="1">
    <location>
        <begin position="330"/>
        <end position="347"/>
    </location>
</feature>
<sequence>MSSMLYATSAQLLEVWFDCDVFRNPESIFRFFEPTTGVDRNKDLIDVTLGNKTRWGPGPSPFNLVLTHSGSDFAVCGMHFKIGLYEHQSAGALEGLISGVATGLATRGAGHDAVERIHVVAYEPAYGIIGDPAKKDPKTRQSADHSMAFIVSRMLSKALDLRAVPSSSDEAWKALMLTPHDYGKDALLDERTRSLMARITFEHGGPEFDSRYPDGIPTSIDVFVKGGGKYSSGLVMYPSGHARNTTADLRELLRNKNEVLGGLVFKDAPAYEKFIGPLVRMKELSAEEVQLIYSYAAPDPEPPPRPHMAPAAACCSAQLGPAPTRRHRAAGPLPAQPAQSPSTPAPARAVPRTAARARTALAAALASGTLAARAFAGAPGGQCAVAGRARAPAAAAAEGPPRRREAGIAAAVASWLWPAGGAVAALGGPIVVLGAGGRTGRQCVLAALRRGERVVATTRSGTLPEDLAASCAGGMCEARAVDVTKPETVAPSVAGARGVIFAASQSKGGGTAKAVDNDGLVSVARACIAERVKRLVVVSSGAVSRPDSAVYQFLNLFGGIMAEKISGENRVRALYAGLPVSDVGYTVVRPGGLTEQPARGASAIELSQGDAFSGRISRADVAELCLAAVDSEAARGATVECYDADTAKPLEAVGIFNLPAPDVLHHTSSDGGGARAGAALRGETWEALLAGVLRDQDYRRGTDTLKFYVAYISSSFNMHILSEFSNMTSFPTDMQHMLHTWSSKQRFCIIFVMEDIQLGSKMLSVYDRNSSENVHNDVTKAWRSTASISSSFLTDSANMPNGNGHGGIIFSINISPKPTATATSHEPPSSADFVQALKQALRNGITCEVGGRVCKDTEEYLEKCQPEDPQPEPLIDVEILQAEVTFLRDDKTHDPNTAKLILGANDWQGRGFLLAGPCSEGNAKHHLDPAPAD</sequence>